<gene>
    <name evidence="1" type="ORF">GALL_416820</name>
</gene>
<name>A0A1J5PYR6_9ZZZZ</name>
<proteinExistence type="predicted"/>
<reference evidence="1" key="1">
    <citation type="submission" date="2016-10" db="EMBL/GenBank/DDBJ databases">
        <title>Sequence of Gallionella enrichment culture.</title>
        <authorList>
            <person name="Poehlein A."/>
            <person name="Muehling M."/>
            <person name="Daniel R."/>
        </authorList>
    </citation>
    <scope>NUCLEOTIDE SEQUENCE</scope>
</reference>
<evidence type="ECO:0000313" key="1">
    <source>
        <dbReference type="EMBL" id="OIQ76633.1"/>
    </source>
</evidence>
<accession>A0A1J5PYR6</accession>
<comment type="caution">
    <text evidence="1">The sequence shown here is derived from an EMBL/GenBank/DDBJ whole genome shotgun (WGS) entry which is preliminary data.</text>
</comment>
<protein>
    <submittedName>
        <fullName evidence="1">Uncharacterized protein</fullName>
    </submittedName>
</protein>
<sequence length="57" mass="6345">MPGGICFNTVCEIEVTCAVAVRMSTFGWKKILTMPYPINDCDSIWSISLTVELNCRS</sequence>
<dbReference type="AlphaFoldDB" id="A0A1J5PYR6"/>
<dbReference type="EMBL" id="MLJW01001815">
    <property type="protein sequence ID" value="OIQ76633.1"/>
    <property type="molecule type" value="Genomic_DNA"/>
</dbReference>
<organism evidence="1">
    <name type="scientific">mine drainage metagenome</name>
    <dbReference type="NCBI Taxonomy" id="410659"/>
    <lineage>
        <taxon>unclassified sequences</taxon>
        <taxon>metagenomes</taxon>
        <taxon>ecological metagenomes</taxon>
    </lineage>
</organism>